<dbReference type="GO" id="GO:0000978">
    <property type="term" value="F:RNA polymerase II cis-regulatory region sequence-specific DNA binding"/>
    <property type="evidence" value="ECO:0007669"/>
    <property type="project" value="TreeGrafter"/>
</dbReference>
<proteinExistence type="predicted"/>
<dbReference type="PANTHER" id="PTHR24324">
    <property type="entry name" value="HOMEOBOX PROTEIN HHEX"/>
    <property type="match status" value="1"/>
</dbReference>
<comment type="subcellular location">
    <subcellularLocation>
        <location evidence="1 5 6">Nucleus</location>
    </subcellularLocation>
</comment>
<dbReference type="InParanoid" id="A0A0H2RP97"/>
<evidence type="ECO:0000256" key="2">
    <source>
        <dbReference type="ARBA" id="ARBA00023125"/>
    </source>
</evidence>
<feature type="compositionally biased region" description="Basic and acidic residues" evidence="7">
    <location>
        <begin position="397"/>
        <end position="409"/>
    </location>
</feature>
<dbReference type="OrthoDB" id="6159439at2759"/>
<dbReference type="InterPro" id="IPR051000">
    <property type="entry name" value="Homeobox_DNA-bind_prot"/>
</dbReference>
<accession>A0A0H2RP97</accession>
<feature type="DNA-binding region" description="Homeobox" evidence="5">
    <location>
        <begin position="295"/>
        <end position="354"/>
    </location>
</feature>
<dbReference type="PROSITE" id="PS50071">
    <property type="entry name" value="HOMEOBOX_2"/>
    <property type="match status" value="3"/>
</dbReference>
<reference evidence="9 10" key="1">
    <citation type="submission" date="2015-04" db="EMBL/GenBank/DDBJ databases">
        <title>Complete genome sequence of Schizopora paradoxa KUC8140, a cosmopolitan wood degrader in East Asia.</title>
        <authorList>
            <consortium name="DOE Joint Genome Institute"/>
            <person name="Min B."/>
            <person name="Park H."/>
            <person name="Jang Y."/>
            <person name="Kim J.-J."/>
            <person name="Kim K.H."/>
            <person name="Pangilinan J."/>
            <person name="Lipzen A."/>
            <person name="Riley R."/>
            <person name="Grigoriev I.V."/>
            <person name="Spatafora J.W."/>
            <person name="Choi I.-G."/>
        </authorList>
    </citation>
    <scope>NUCLEOTIDE SEQUENCE [LARGE SCALE GENOMIC DNA]</scope>
    <source>
        <strain evidence="9 10">KUC8140</strain>
    </source>
</reference>
<evidence type="ECO:0000313" key="9">
    <source>
        <dbReference type="EMBL" id="KLO11308.1"/>
    </source>
</evidence>
<feature type="region of interest" description="Disordered" evidence="7">
    <location>
        <begin position="219"/>
        <end position="302"/>
    </location>
</feature>
<dbReference type="GO" id="GO:0030154">
    <property type="term" value="P:cell differentiation"/>
    <property type="evidence" value="ECO:0007669"/>
    <property type="project" value="TreeGrafter"/>
</dbReference>
<evidence type="ECO:0000256" key="4">
    <source>
        <dbReference type="ARBA" id="ARBA00023242"/>
    </source>
</evidence>
<evidence type="ECO:0000256" key="1">
    <source>
        <dbReference type="ARBA" id="ARBA00004123"/>
    </source>
</evidence>
<dbReference type="Pfam" id="PF00046">
    <property type="entry name" value="Homeodomain"/>
    <property type="match status" value="3"/>
</dbReference>
<dbReference type="STRING" id="27342.A0A0H2RP97"/>
<evidence type="ECO:0000256" key="7">
    <source>
        <dbReference type="SAM" id="MobiDB-lite"/>
    </source>
</evidence>
<evidence type="ECO:0000256" key="6">
    <source>
        <dbReference type="RuleBase" id="RU000682"/>
    </source>
</evidence>
<dbReference type="InterPro" id="IPR017970">
    <property type="entry name" value="Homeobox_CS"/>
</dbReference>
<feature type="region of interest" description="Disordered" evidence="7">
    <location>
        <begin position="353"/>
        <end position="450"/>
    </location>
</feature>
<dbReference type="Proteomes" id="UP000053477">
    <property type="component" value="Unassembled WGS sequence"/>
</dbReference>
<keyword evidence="3 5" id="KW-0371">Homeobox</keyword>
<evidence type="ECO:0000313" key="10">
    <source>
        <dbReference type="Proteomes" id="UP000053477"/>
    </source>
</evidence>
<dbReference type="SUPFAM" id="SSF46689">
    <property type="entry name" value="Homeodomain-like"/>
    <property type="match status" value="3"/>
</dbReference>
<evidence type="ECO:0000259" key="8">
    <source>
        <dbReference type="PROSITE" id="PS50071"/>
    </source>
</evidence>
<dbReference type="InterPro" id="IPR009057">
    <property type="entry name" value="Homeodomain-like_sf"/>
</dbReference>
<keyword evidence="4 5" id="KW-0539">Nucleus</keyword>
<dbReference type="CDD" id="cd00086">
    <property type="entry name" value="homeodomain"/>
    <property type="match status" value="3"/>
</dbReference>
<sequence>MALTSDEPRDSKKPRVRHSEAQLAALNDLYDEDEHPALELRAALAQRLGMDSKAVNAWFANKRSASKKKVKGPSTPFTSSPPPLHHSLPAQSPLPHPVLVDDHHHRRDGFDGPLDRDHSRMSTPLGSMEYSPAFPALDSDNRHVFDSEISTGSPRRVRVRPTPKQTEELRRLYSVHTHPSREEREALGDRIGMKLSTVTNWFQNQRSLARRRAEEEALEYDFDSSTSPHAIESGEASPHHRASLPPASIHPSLGAAMLHGRSPPIRSHSDGVVSAHEHHKIPPAMRRIGSNAPPMRPRRTRPEPYQLEALKKLFARTPNPSIEERGALALEIDMELSKVTNWFRNLRQTARKKAQKANPDGEDGEFDFDSAPVSRLGTPMLAPSTTSSYSSSSQDGDVDHMELDGEYSHKSRHHHLQHHHHLQSSLSDGGSEEEDQEAVTPPPPPAAVRAIGRRRMDVDFLTGSSDDLHAHLRVTRPTVVAPPKVEDALLLLGFSQHVAHW</sequence>
<dbReference type="PROSITE" id="PS00027">
    <property type="entry name" value="HOMEOBOX_1"/>
    <property type="match status" value="1"/>
</dbReference>
<dbReference type="AlphaFoldDB" id="A0A0H2RP97"/>
<dbReference type="PANTHER" id="PTHR24324:SF5">
    <property type="entry name" value="HEMATOPOIETICALLY-EXPRESSED HOMEOBOX PROTEIN HHEX"/>
    <property type="match status" value="1"/>
</dbReference>
<dbReference type="GO" id="GO:0005634">
    <property type="term" value="C:nucleus"/>
    <property type="evidence" value="ECO:0007669"/>
    <property type="project" value="UniProtKB-SubCell"/>
</dbReference>
<feature type="domain" description="Homeobox" evidence="8">
    <location>
        <begin position="293"/>
        <end position="353"/>
    </location>
</feature>
<protein>
    <recommendedName>
        <fullName evidence="8">Homeobox domain-containing protein</fullName>
    </recommendedName>
</protein>
<feature type="region of interest" description="Disordered" evidence="7">
    <location>
        <begin position="63"/>
        <end position="121"/>
    </location>
</feature>
<feature type="DNA-binding region" description="Homeobox" evidence="5">
    <location>
        <begin position="11"/>
        <end position="70"/>
    </location>
</feature>
<dbReference type="SMART" id="SM00389">
    <property type="entry name" value="HOX"/>
    <property type="match status" value="3"/>
</dbReference>
<dbReference type="EMBL" id="KQ086003">
    <property type="protein sequence ID" value="KLO11308.1"/>
    <property type="molecule type" value="Genomic_DNA"/>
</dbReference>
<dbReference type="Gene3D" id="1.10.10.60">
    <property type="entry name" value="Homeodomain-like"/>
    <property type="match status" value="3"/>
</dbReference>
<keyword evidence="10" id="KW-1185">Reference proteome</keyword>
<dbReference type="GO" id="GO:0000981">
    <property type="term" value="F:DNA-binding transcription factor activity, RNA polymerase II-specific"/>
    <property type="evidence" value="ECO:0007669"/>
    <property type="project" value="InterPro"/>
</dbReference>
<feature type="compositionally biased region" description="Basic residues" evidence="7">
    <location>
        <begin position="410"/>
        <end position="422"/>
    </location>
</feature>
<evidence type="ECO:0000256" key="3">
    <source>
        <dbReference type="ARBA" id="ARBA00023155"/>
    </source>
</evidence>
<feature type="compositionally biased region" description="Basic and acidic residues" evidence="7">
    <location>
        <begin position="99"/>
        <end position="120"/>
    </location>
</feature>
<organism evidence="9 10">
    <name type="scientific">Schizopora paradoxa</name>
    <dbReference type="NCBI Taxonomy" id="27342"/>
    <lineage>
        <taxon>Eukaryota</taxon>
        <taxon>Fungi</taxon>
        <taxon>Dikarya</taxon>
        <taxon>Basidiomycota</taxon>
        <taxon>Agaricomycotina</taxon>
        <taxon>Agaricomycetes</taxon>
        <taxon>Hymenochaetales</taxon>
        <taxon>Schizoporaceae</taxon>
        <taxon>Schizopora</taxon>
    </lineage>
</organism>
<keyword evidence="2 5" id="KW-0238">DNA-binding</keyword>
<evidence type="ECO:0000256" key="5">
    <source>
        <dbReference type="PROSITE-ProRule" id="PRU00108"/>
    </source>
</evidence>
<gene>
    <name evidence="9" type="ORF">SCHPADRAFT_916061</name>
</gene>
<feature type="compositionally biased region" description="Low complexity" evidence="7">
    <location>
        <begin position="384"/>
        <end position="393"/>
    </location>
</feature>
<feature type="DNA-binding region" description="Homeobox" evidence="5">
    <location>
        <begin position="154"/>
        <end position="213"/>
    </location>
</feature>
<name>A0A0H2RP97_9AGAM</name>
<feature type="domain" description="Homeobox" evidence="8">
    <location>
        <begin position="9"/>
        <end position="69"/>
    </location>
</feature>
<feature type="domain" description="Homeobox" evidence="8">
    <location>
        <begin position="152"/>
        <end position="212"/>
    </location>
</feature>
<dbReference type="InterPro" id="IPR001356">
    <property type="entry name" value="HD"/>
</dbReference>